<organism evidence="1 2">
    <name type="scientific">Melia azedarach</name>
    <name type="common">Chinaberry tree</name>
    <dbReference type="NCBI Taxonomy" id="155640"/>
    <lineage>
        <taxon>Eukaryota</taxon>
        <taxon>Viridiplantae</taxon>
        <taxon>Streptophyta</taxon>
        <taxon>Embryophyta</taxon>
        <taxon>Tracheophyta</taxon>
        <taxon>Spermatophyta</taxon>
        <taxon>Magnoliopsida</taxon>
        <taxon>eudicotyledons</taxon>
        <taxon>Gunneridae</taxon>
        <taxon>Pentapetalae</taxon>
        <taxon>rosids</taxon>
        <taxon>malvids</taxon>
        <taxon>Sapindales</taxon>
        <taxon>Meliaceae</taxon>
        <taxon>Melia</taxon>
    </lineage>
</organism>
<gene>
    <name evidence="1" type="ORF">OWV82_001232</name>
</gene>
<sequence>MAIGGVISNRNFGSFVGSGKAYEKEQTISHVRGGRSGIAVAQNAQGHMFYQKLCSRIANGPISGHLNYPLLPNNRNSDVKISKHVANSHLGTAYPLSVQCNEKFPGIYPRKRSVKRECNFSSRHSLGGSFLQRAEDRIGVGYWQSLQSEHVRVNRTRAFYKSEEYDITEPKVDSLKSTEIPSEAVLVEGDVQGTTPWWQKFPKRWVIVLLCFASFLLCNMDRVNMSIAILPMSQEFNWNSATVGLIQSSFFWGYLLTQIVGGIWADKIGGKLVLGFGVVWWSVATVLTPIAARIGLPFLLIMRAFMGIGEGVAMPAMNNMLSKWIPVSERSRSLALVYSGMYLGSVTGLAVSPALIHKFGWPSVFYSFGSLGSIWFALWAKNAYSSPKEDPELRDEEKRLILGSSISKEPVSVIPWKLILSKAPVWALIISHFCHNWGTFILLTWMPTYYNQVLKFNLTESGLFCVLPWLTMAVFANIGGWIADTLVSKGLSITAVRKIMQSIGFLGPAFFLTQLSHVRTPAMAVLCMACSQGSDAFSQSGLYSNHQDIGPRYAGVLLGLSNTAGVLAGVFGTAATGYILQRGSWDDVFKVSVALYIIGTLVWNFFATGEKVLE</sequence>
<evidence type="ECO:0000313" key="2">
    <source>
        <dbReference type="Proteomes" id="UP001164539"/>
    </source>
</evidence>
<proteinExistence type="predicted"/>
<comment type="caution">
    <text evidence="1">The sequence shown here is derived from an EMBL/GenBank/DDBJ whole genome shotgun (WGS) entry which is preliminary data.</text>
</comment>
<dbReference type="EMBL" id="CM051394">
    <property type="protein sequence ID" value="KAJ4728266.1"/>
    <property type="molecule type" value="Genomic_DNA"/>
</dbReference>
<accession>A0ACC1YXQ9</accession>
<name>A0ACC1YXQ9_MELAZ</name>
<keyword evidence="2" id="KW-1185">Reference proteome</keyword>
<evidence type="ECO:0000313" key="1">
    <source>
        <dbReference type="EMBL" id="KAJ4728266.1"/>
    </source>
</evidence>
<dbReference type="Proteomes" id="UP001164539">
    <property type="component" value="Chromosome 1"/>
</dbReference>
<reference evidence="1 2" key="1">
    <citation type="journal article" date="2023" name="Science">
        <title>Complex scaffold remodeling in plant triterpene biosynthesis.</title>
        <authorList>
            <person name="De La Pena R."/>
            <person name="Hodgson H."/>
            <person name="Liu J.C."/>
            <person name="Stephenson M.J."/>
            <person name="Martin A.C."/>
            <person name="Owen C."/>
            <person name="Harkess A."/>
            <person name="Leebens-Mack J."/>
            <person name="Jimenez L.E."/>
            <person name="Osbourn A."/>
            <person name="Sattely E.S."/>
        </authorList>
    </citation>
    <scope>NUCLEOTIDE SEQUENCE [LARGE SCALE GENOMIC DNA]</scope>
    <source>
        <strain evidence="2">cv. JPN11</strain>
        <tissue evidence="1">Leaf</tissue>
    </source>
</reference>
<protein>
    <submittedName>
        <fullName evidence="1">Ascorbate transporter, chloroplastic-like</fullName>
    </submittedName>
</protein>